<dbReference type="Proteomes" id="UP000027746">
    <property type="component" value="Unassembled WGS sequence"/>
</dbReference>
<reference evidence="1 2" key="1">
    <citation type="submission" date="2014-01" db="EMBL/GenBank/DDBJ databases">
        <title>Sulfitobacter sp. H3 (MCCC 1A00686) Genome Sequencing.</title>
        <authorList>
            <person name="Lai Q."/>
            <person name="Hong Z."/>
        </authorList>
    </citation>
    <scope>NUCLEOTIDE SEQUENCE [LARGE SCALE GENOMIC DNA]</scope>
    <source>
        <strain evidence="1 2">H3</strain>
    </source>
</reference>
<keyword evidence="2" id="KW-1185">Reference proteome</keyword>
<gene>
    <name evidence="1" type="ORF">SUH3_12080</name>
</gene>
<dbReference type="RefSeq" id="WP_037931158.1">
    <property type="nucleotide sequence ID" value="NZ_CP054599.1"/>
</dbReference>
<evidence type="ECO:0000313" key="2">
    <source>
        <dbReference type="Proteomes" id="UP000027746"/>
    </source>
</evidence>
<dbReference type="OrthoDB" id="7729729at2"/>
<proteinExistence type="predicted"/>
<evidence type="ECO:0000313" key="1">
    <source>
        <dbReference type="EMBL" id="KEJ93917.1"/>
    </source>
</evidence>
<sequence>MSNARELEDYRVRPAIVMVTSQGHEGISWRAERRIKLLWLIPIWIPVMNAGWRDCPSDAWDDATRDYDLRKALRVTKEGN</sequence>
<accession>A0A073J880</accession>
<name>A0A073J880_9RHOB</name>
<protein>
    <submittedName>
        <fullName evidence="1">Uncharacterized protein</fullName>
    </submittedName>
</protein>
<organism evidence="1 2">
    <name type="scientific">Pseudosulfitobacter pseudonitzschiae</name>
    <dbReference type="NCBI Taxonomy" id="1402135"/>
    <lineage>
        <taxon>Bacteria</taxon>
        <taxon>Pseudomonadati</taxon>
        <taxon>Pseudomonadota</taxon>
        <taxon>Alphaproteobacteria</taxon>
        <taxon>Rhodobacterales</taxon>
        <taxon>Roseobacteraceae</taxon>
        <taxon>Pseudosulfitobacter</taxon>
    </lineage>
</organism>
<dbReference type="AlphaFoldDB" id="A0A073J880"/>
<comment type="caution">
    <text evidence="1">The sequence shown here is derived from an EMBL/GenBank/DDBJ whole genome shotgun (WGS) entry which is preliminary data.</text>
</comment>
<dbReference type="GeneID" id="68869761"/>
<dbReference type="EMBL" id="JAMD01000022">
    <property type="protein sequence ID" value="KEJ93917.1"/>
    <property type="molecule type" value="Genomic_DNA"/>
</dbReference>